<feature type="transmembrane region" description="Helical" evidence="1">
    <location>
        <begin position="57"/>
        <end position="77"/>
    </location>
</feature>
<gene>
    <name evidence="2" type="ORF">AQUCO_00300493v1</name>
</gene>
<dbReference type="Proteomes" id="UP000230069">
    <property type="component" value="Unassembled WGS sequence"/>
</dbReference>
<keyword evidence="1" id="KW-0472">Membrane</keyword>
<sequence length="79" mass="9488">MVNFIENLKCNNFLHNRHMEMFMEPVIHIEPLRMKIMRLLTPLLEKIGTPKSKLEKIMYLLFSLVFTVAVLLMYRFFLG</sequence>
<evidence type="ECO:0000313" key="2">
    <source>
        <dbReference type="EMBL" id="PIA61004.1"/>
    </source>
</evidence>
<accession>A0A2G5EZ26</accession>
<protein>
    <submittedName>
        <fullName evidence="2">Uncharacterized protein</fullName>
    </submittedName>
</protein>
<organism evidence="2 3">
    <name type="scientific">Aquilegia coerulea</name>
    <name type="common">Rocky mountain columbine</name>
    <dbReference type="NCBI Taxonomy" id="218851"/>
    <lineage>
        <taxon>Eukaryota</taxon>
        <taxon>Viridiplantae</taxon>
        <taxon>Streptophyta</taxon>
        <taxon>Embryophyta</taxon>
        <taxon>Tracheophyta</taxon>
        <taxon>Spermatophyta</taxon>
        <taxon>Magnoliopsida</taxon>
        <taxon>Ranunculales</taxon>
        <taxon>Ranunculaceae</taxon>
        <taxon>Thalictroideae</taxon>
        <taxon>Aquilegia</taxon>
    </lineage>
</organism>
<dbReference type="InParanoid" id="A0A2G5EZ26"/>
<dbReference type="OrthoDB" id="753811at2759"/>
<keyword evidence="1" id="KW-1133">Transmembrane helix</keyword>
<evidence type="ECO:0000313" key="3">
    <source>
        <dbReference type="Proteomes" id="UP000230069"/>
    </source>
</evidence>
<dbReference type="AlphaFoldDB" id="A0A2G5EZ26"/>
<evidence type="ECO:0000256" key="1">
    <source>
        <dbReference type="SAM" id="Phobius"/>
    </source>
</evidence>
<proteinExistence type="predicted"/>
<dbReference type="EMBL" id="KZ305020">
    <property type="protein sequence ID" value="PIA61004.1"/>
    <property type="molecule type" value="Genomic_DNA"/>
</dbReference>
<keyword evidence="3" id="KW-1185">Reference proteome</keyword>
<name>A0A2G5EZ26_AQUCA</name>
<reference evidence="2 3" key="1">
    <citation type="submission" date="2017-09" db="EMBL/GenBank/DDBJ databases">
        <title>WGS assembly of Aquilegia coerulea Goldsmith.</title>
        <authorList>
            <person name="Hodges S."/>
            <person name="Kramer E."/>
            <person name="Nordborg M."/>
            <person name="Tomkins J."/>
            <person name="Borevitz J."/>
            <person name="Derieg N."/>
            <person name="Yan J."/>
            <person name="Mihaltcheva S."/>
            <person name="Hayes R.D."/>
            <person name="Rokhsar D."/>
        </authorList>
    </citation>
    <scope>NUCLEOTIDE SEQUENCE [LARGE SCALE GENOMIC DNA]</scope>
    <source>
        <strain evidence="3">cv. Goldsmith</strain>
    </source>
</reference>
<keyword evidence="1" id="KW-0812">Transmembrane</keyword>